<reference evidence="2 3" key="1">
    <citation type="submission" date="2020-08" db="EMBL/GenBank/DDBJ databases">
        <title>A Genomic Blueprint of the Chicken Gut Microbiome.</title>
        <authorList>
            <person name="Gilroy R."/>
            <person name="Ravi A."/>
            <person name="Getino M."/>
            <person name="Pursley I."/>
            <person name="Horton D.L."/>
            <person name="Alikhan N.-F."/>
            <person name="Baker D."/>
            <person name="Gharbi K."/>
            <person name="Hall N."/>
            <person name="Watson M."/>
            <person name="Adriaenssens E.M."/>
            <person name="Foster-Nyarko E."/>
            <person name="Jarju S."/>
            <person name="Secka A."/>
            <person name="Antonio M."/>
            <person name="Oren A."/>
            <person name="Chaudhuri R."/>
            <person name="La Ragione R.M."/>
            <person name="Hildebrand F."/>
            <person name="Pallen M.J."/>
        </authorList>
    </citation>
    <scope>NUCLEOTIDE SEQUENCE [LARGE SCALE GENOMIC DNA]</scope>
    <source>
        <strain evidence="2 3">Sa3CUA8</strain>
    </source>
</reference>
<protein>
    <submittedName>
        <fullName evidence="2">DinB family protein</fullName>
    </submittedName>
</protein>
<organism evidence="2 3">
    <name type="scientific">Sporosarcina gallistercoris</name>
    <dbReference type="NCBI Taxonomy" id="2762245"/>
    <lineage>
        <taxon>Bacteria</taxon>
        <taxon>Bacillati</taxon>
        <taxon>Bacillota</taxon>
        <taxon>Bacilli</taxon>
        <taxon>Bacillales</taxon>
        <taxon>Caryophanaceae</taxon>
        <taxon>Sporosarcina</taxon>
    </lineage>
</organism>
<evidence type="ECO:0000313" key="3">
    <source>
        <dbReference type="Proteomes" id="UP000659496"/>
    </source>
</evidence>
<dbReference type="SUPFAM" id="SSF109854">
    <property type="entry name" value="DinB/YfiT-like putative metalloenzymes"/>
    <property type="match status" value="1"/>
</dbReference>
<comment type="caution">
    <text evidence="2">The sequence shown here is derived from an EMBL/GenBank/DDBJ whole genome shotgun (WGS) entry which is preliminary data.</text>
</comment>
<dbReference type="RefSeq" id="WP_191688615.1">
    <property type="nucleotide sequence ID" value="NZ_JACSQY010000002.1"/>
</dbReference>
<gene>
    <name evidence="2" type="ORF">H9659_03725</name>
</gene>
<proteinExistence type="predicted"/>
<evidence type="ECO:0000259" key="1">
    <source>
        <dbReference type="Pfam" id="PF12867"/>
    </source>
</evidence>
<accession>A0ABR8PH19</accession>
<dbReference type="InterPro" id="IPR034660">
    <property type="entry name" value="DinB/YfiT-like"/>
</dbReference>
<dbReference type="Gene3D" id="1.20.120.450">
    <property type="entry name" value="dinb family like domain"/>
    <property type="match status" value="1"/>
</dbReference>
<keyword evidence="3" id="KW-1185">Reference proteome</keyword>
<dbReference type="EMBL" id="JACSQY010000002">
    <property type="protein sequence ID" value="MBD7907443.1"/>
    <property type="molecule type" value="Genomic_DNA"/>
</dbReference>
<sequence length="168" mass="19148">MVFEGNNKVRKKILQAVQGLTNEELNRKPANGGWSPKQILEHLSLMETLIASNVAKELKNPESPKAMKKPISISTNRIIKVEAPGRTVPSDTFKTLCEMKQELHTSRLFLLDVYDSSNKEALMKKSCKHPIFGQIPLCQWFPFVGLHEKRHLKQLKDTIESLQLKKAM</sequence>
<evidence type="ECO:0000313" key="2">
    <source>
        <dbReference type="EMBL" id="MBD7907443.1"/>
    </source>
</evidence>
<feature type="domain" description="DinB-like" evidence="1">
    <location>
        <begin position="8"/>
        <end position="155"/>
    </location>
</feature>
<dbReference type="Pfam" id="PF12867">
    <property type="entry name" value="DinB_2"/>
    <property type="match status" value="1"/>
</dbReference>
<name>A0ABR8PH19_9BACL</name>
<dbReference type="Proteomes" id="UP000659496">
    <property type="component" value="Unassembled WGS sequence"/>
</dbReference>
<dbReference type="InterPro" id="IPR024775">
    <property type="entry name" value="DinB-like"/>
</dbReference>